<dbReference type="Proteomes" id="UP000447876">
    <property type="component" value="Unassembled WGS sequence"/>
</dbReference>
<comment type="caution">
    <text evidence="4">The sequence shown here is derived from an EMBL/GenBank/DDBJ whole genome shotgun (WGS) entry which is preliminary data.</text>
</comment>
<accession>A0A7X2YYP6</accession>
<dbReference type="OrthoDB" id="2554267at2"/>
<evidence type="ECO:0000313" key="4">
    <source>
        <dbReference type="EMBL" id="MUG44270.1"/>
    </source>
</evidence>
<dbReference type="Pfam" id="PF26078">
    <property type="entry name" value="Baseplate_J_M"/>
    <property type="match status" value="1"/>
</dbReference>
<dbReference type="Pfam" id="PF26079">
    <property type="entry name" value="Baseplate_J_C"/>
    <property type="match status" value="1"/>
</dbReference>
<dbReference type="InterPro" id="IPR058530">
    <property type="entry name" value="Baseplate_J-like_C"/>
</dbReference>
<dbReference type="EMBL" id="WNZW01000001">
    <property type="protein sequence ID" value="MUG44270.1"/>
    <property type="molecule type" value="Genomic_DNA"/>
</dbReference>
<gene>
    <name evidence="4" type="ORF">GNP95_04555</name>
</gene>
<dbReference type="RefSeq" id="WP_155609669.1">
    <property type="nucleotide sequence ID" value="NZ_WNZW01000001.1"/>
</dbReference>
<proteinExistence type="inferred from homology"/>
<dbReference type="PANTHER" id="PTHR37829">
    <property type="entry name" value="PHAGE-LIKE ELEMENT PBSX PROTEIN XKDT"/>
    <property type="match status" value="1"/>
</dbReference>
<feature type="domain" description="Baseplate J-like C-terminal" evidence="3">
    <location>
        <begin position="269"/>
        <end position="358"/>
    </location>
</feature>
<evidence type="ECO:0000259" key="3">
    <source>
        <dbReference type="Pfam" id="PF26079"/>
    </source>
</evidence>
<dbReference type="InterPro" id="IPR058531">
    <property type="entry name" value="Baseplate_J_M"/>
</dbReference>
<organism evidence="4 5">
    <name type="scientific">Paenibacillus woosongensis</name>
    <dbReference type="NCBI Taxonomy" id="307580"/>
    <lineage>
        <taxon>Bacteria</taxon>
        <taxon>Bacillati</taxon>
        <taxon>Bacillota</taxon>
        <taxon>Bacilli</taxon>
        <taxon>Bacillales</taxon>
        <taxon>Paenibacillaceae</taxon>
        <taxon>Paenibacillus</taxon>
    </lineage>
</organism>
<reference evidence="4 5" key="1">
    <citation type="submission" date="2019-11" db="EMBL/GenBank/DDBJ databases">
        <title>Draft genome sequences of five Paenibacillus species of dairy origin.</title>
        <authorList>
            <person name="Olajide A.M."/>
            <person name="Chen S."/>
            <person name="Lapointe G."/>
        </authorList>
    </citation>
    <scope>NUCLEOTIDE SEQUENCE [LARGE SCALE GENOMIC DNA]</scope>
    <source>
        <strain evidence="4 5">12CR55</strain>
    </source>
</reference>
<dbReference type="PANTHER" id="PTHR37829:SF3">
    <property type="entry name" value="PROTEIN JAYE-RELATED"/>
    <property type="match status" value="1"/>
</dbReference>
<comment type="similarity">
    <text evidence="1">Belongs to the Mu gp47/PBSX XkdT family.</text>
</comment>
<dbReference type="InterPro" id="IPR052399">
    <property type="entry name" value="Phage_Baseplate_Assmbl_Protein"/>
</dbReference>
<evidence type="ECO:0000256" key="1">
    <source>
        <dbReference type="ARBA" id="ARBA00038087"/>
    </source>
</evidence>
<sequence length="359" mass="39024">MYEQQTYEHILQRMLDKVSHNVDKRQGSIIYDALAPAAAELAQMYMELDINNNLAYADTATAEYLERRTAEFGIHREPATKARRKALFYGSNNVPIDVPAGSRFSINDLDYVAVSRIATGEWVVECETPGVVGNQEYGGMLPINYVTGLVRAELTDVLIPGEDAESDEALRKRYMNAINEQPFGGNIADYKKKINEISGVGGVKVFPAWNGGGTVKATILAADFSQPSQTLIDEVQTRIDPEQNQGQGLGLAPIGHEVTITGAEACVMDVAVSLTLAPEAVLGQVQSDVEDAISAYLLFLRQSWTNDPSLIVRVAHIESRILTVQGVVDVTHTMLNGAAANVVLTDEQIPIMGTVTLSE</sequence>
<dbReference type="AlphaFoldDB" id="A0A7X2YYP6"/>
<evidence type="ECO:0000313" key="5">
    <source>
        <dbReference type="Proteomes" id="UP000447876"/>
    </source>
</evidence>
<name>A0A7X2YYP6_9BACL</name>
<evidence type="ECO:0000259" key="2">
    <source>
        <dbReference type="Pfam" id="PF26078"/>
    </source>
</evidence>
<protein>
    <submittedName>
        <fullName evidence="4">Phage tail protein</fullName>
    </submittedName>
</protein>
<feature type="domain" description="Baseplate J-like central" evidence="2">
    <location>
        <begin position="182"/>
        <end position="261"/>
    </location>
</feature>